<evidence type="ECO:0000313" key="2">
    <source>
        <dbReference type="EMBL" id="REH88196.1"/>
    </source>
</evidence>
<comment type="caution">
    <text evidence="2">The sequence shown here is derived from an EMBL/GenBank/DDBJ whole genome shotgun (WGS) entry which is preliminary data.</text>
</comment>
<dbReference type="EMBL" id="QKXQ01000763">
    <property type="protein sequence ID" value="REH88196.1"/>
    <property type="molecule type" value="Genomic_DNA"/>
</dbReference>
<keyword evidence="1" id="KW-0812">Transmembrane</keyword>
<protein>
    <submittedName>
        <fullName evidence="2">Uncharacterized protein</fullName>
    </submittedName>
</protein>
<feature type="transmembrane region" description="Helical" evidence="1">
    <location>
        <begin position="35"/>
        <end position="62"/>
    </location>
</feature>
<organism evidence="2 3">
    <name type="scientific">Staphylococcus felis</name>
    <dbReference type="NCBI Taxonomy" id="46127"/>
    <lineage>
        <taxon>Bacteria</taxon>
        <taxon>Bacillati</taxon>
        <taxon>Bacillota</taxon>
        <taxon>Bacilli</taxon>
        <taxon>Bacillales</taxon>
        <taxon>Staphylococcaceae</taxon>
        <taxon>Staphylococcus</taxon>
    </lineage>
</organism>
<gene>
    <name evidence="2" type="ORF">DOS83_14390</name>
</gene>
<reference evidence="2 3" key="1">
    <citation type="journal article" date="2018" name="Vet. Microbiol.">
        <title>Characterisation of Staphylococcus felis isolated from cats using whole genome sequencing.</title>
        <authorList>
            <person name="Worthing K."/>
            <person name="Pang S."/>
            <person name="Trott D.J."/>
            <person name="Abraham S."/>
            <person name="Coombs G.W."/>
            <person name="Jordan D."/>
            <person name="McIntyre L."/>
            <person name="Davies M.R."/>
            <person name="Norris J."/>
        </authorList>
    </citation>
    <scope>NUCLEOTIDE SEQUENCE [LARGE SCALE GENOMIC DNA]</scope>
    <source>
        <strain evidence="2 3">F9</strain>
    </source>
</reference>
<name>A0A3E0IKD4_9STAP</name>
<keyword evidence="1" id="KW-0472">Membrane</keyword>
<proteinExistence type="predicted"/>
<dbReference type="AlphaFoldDB" id="A0A3E0IKD4"/>
<sequence length="71" mass="8514">MIINNTLRLAHLPFLMRDWRNQFVKKNIYKIDKTFLIMAMMSLPLVIIMPIFLSIPLVLLVFSIKKHEDER</sequence>
<evidence type="ECO:0000256" key="1">
    <source>
        <dbReference type="SAM" id="Phobius"/>
    </source>
</evidence>
<dbReference type="Proteomes" id="UP000256562">
    <property type="component" value="Unassembled WGS sequence"/>
</dbReference>
<evidence type="ECO:0000313" key="3">
    <source>
        <dbReference type="Proteomes" id="UP000256562"/>
    </source>
</evidence>
<keyword evidence="1" id="KW-1133">Transmembrane helix</keyword>
<accession>A0A3E0IKD4</accession>